<dbReference type="InParanoid" id="F4BTZ9"/>
<protein>
    <submittedName>
        <fullName evidence="1">Lipoprotein, putative</fullName>
    </submittedName>
</protein>
<dbReference type="RefSeq" id="WP_013718094.1">
    <property type="nucleotide sequence ID" value="NC_015416.1"/>
</dbReference>
<reference evidence="1 2" key="1">
    <citation type="journal article" date="2011" name="J. Bacteriol.">
        <title>Complete genome sequence of Methanosaeta concilii, a specialist in aceticlastic methanogenesis.</title>
        <authorList>
            <person name="Barber R.D."/>
            <person name="Zhang L."/>
            <person name="Harnack M."/>
            <person name="Olson M.V."/>
            <person name="Kaul R."/>
            <person name="Ingram-Smith C."/>
            <person name="Smith K.S."/>
        </authorList>
    </citation>
    <scope>NUCLEOTIDE SEQUENCE [LARGE SCALE GENOMIC DNA]</scope>
    <source>
        <strain evidence="2">ATCC 5969 / DSM 3671 / JCM 10134 / NBRC 103675 / OCM 69 / GP-6</strain>
    </source>
</reference>
<dbReference type="EMBL" id="CP002565">
    <property type="protein sequence ID" value="AEB67032.1"/>
    <property type="molecule type" value="Genomic_DNA"/>
</dbReference>
<sequence>MRHMKLAILVSALCSLAFIGAVSCAEMAANETELDEMELNEMELNETEMNRTTFIFIQEGTGGTFVKDESGNYTLTITGVVPYTIYFSDRPERVVGFAPMDKFLDGFCFGAIDPPNAAVMLREGENESDVVVAELTSPQFDETNSTLTYTAKVLDDYTFNSDWSHIISKADDAIPEAFGNVSIVIDDCPDSFVGCDKSWDEGCGRIKTGCCWHTWDFTCEACHNDEYYVNKCIEKYGEECSRTGDYCGAF</sequence>
<dbReference type="OrthoDB" id="383634at2157"/>
<name>F4BTZ9_METSG</name>
<dbReference type="Proteomes" id="UP000007807">
    <property type="component" value="Chromosome"/>
</dbReference>
<keyword evidence="1" id="KW-0449">Lipoprotein</keyword>
<dbReference type="HOGENOM" id="CLU_104487_0_0_2"/>
<dbReference type="STRING" id="990316.MCON_0123"/>
<dbReference type="KEGG" id="mcj:MCON_0123"/>
<evidence type="ECO:0000313" key="2">
    <source>
        <dbReference type="Proteomes" id="UP000007807"/>
    </source>
</evidence>
<proteinExistence type="predicted"/>
<evidence type="ECO:0000313" key="1">
    <source>
        <dbReference type="EMBL" id="AEB67032.1"/>
    </source>
</evidence>
<dbReference type="AlphaFoldDB" id="F4BTZ9"/>
<keyword evidence="2" id="KW-1185">Reference proteome</keyword>
<organism evidence="1 2">
    <name type="scientific">Methanothrix soehngenii (strain ATCC 5969 / DSM 3671 / JCM 10134 / NBRC 103675 / OCM 69 / GP-6)</name>
    <name type="common">Methanosaeta concilii</name>
    <dbReference type="NCBI Taxonomy" id="990316"/>
    <lineage>
        <taxon>Archaea</taxon>
        <taxon>Methanobacteriati</taxon>
        <taxon>Methanobacteriota</taxon>
        <taxon>Stenosarchaea group</taxon>
        <taxon>Methanomicrobia</taxon>
        <taxon>Methanotrichales</taxon>
        <taxon>Methanotrichaceae</taxon>
        <taxon>Methanothrix</taxon>
    </lineage>
</organism>
<accession>F4BTZ9</accession>
<dbReference type="GeneID" id="25395066"/>
<gene>
    <name evidence="1" type="ordered locus">MCON_0123</name>
</gene>
<dbReference type="PROSITE" id="PS51257">
    <property type="entry name" value="PROKAR_LIPOPROTEIN"/>
    <property type="match status" value="1"/>
</dbReference>